<comment type="catalytic activity">
    <reaction evidence="11">
        <text>gibberellin A12 + 2 2-oxoglutarate + 3 O2 + H(+) = gibberellin A9 + 2 succinate + 3 CO2 + 2 H2O</text>
        <dbReference type="Rhea" id="RHEA:60772"/>
        <dbReference type="ChEBI" id="CHEBI:15377"/>
        <dbReference type="ChEBI" id="CHEBI:15378"/>
        <dbReference type="ChEBI" id="CHEBI:15379"/>
        <dbReference type="ChEBI" id="CHEBI:16526"/>
        <dbReference type="ChEBI" id="CHEBI:16810"/>
        <dbReference type="ChEBI" id="CHEBI:30031"/>
        <dbReference type="ChEBI" id="CHEBI:58627"/>
        <dbReference type="ChEBI" id="CHEBI:73255"/>
    </reaction>
    <physiologicalReaction direction="left-to-right" evidence="11">
        <dbReference type="Rhea" id="RHEA:60773"/>
    </physiologicalReaction>
</comment>
<comment type="catalytic activity">
    <reaction evidence="10">
        <text>(E)-feruloyl-CoA + 2-oxoglutarate + O2 = (E)-6-hydroxyferuloyl-CoA + succinate + CO2</text>
        <dbReference type="Rhea" id="RHEA:57856"/>
        <dbReference type="ChEBI" id="CHEBI:15379"/>
        <dbReference type="ChEBI" id="CHEBI:16526"/>
        <dbReference type="ChEBI" id="CHEBI:16810"/>
        <dbReference type="ChEBI" id="CHEBI:30031"/>
        <dbReference type="ChEBI" id="CHEBI:87305"/>
        <dbReference type="ChEBI" id="CHEBI:142390"/>
        <dbReference type="EC" id="1.14.11.61"/>
    </reaction>
</comment>
<keyword evidence="6 12" id="KW-0560">Oxidoreductase</keyword>
<comment type="pathway">
    <text evidence="8">Plant hormone biosynthesis; gibberellin biosynthesis.</text>
</comment>
<dbReference type="EMBL" id="CAMAPF010000045">
    <property type="protein sequence ID" value="CAH9083837.1"/>
    <property type="molecule type" value="Genomic_DNA"/>
</dbReference>
<evidence type="ECO:0000256" key="8">
    <source>
        <dbReference type="ARBA" id="ARBA00037909"/>
    </source>
</evidence>
<dbReference type="EC" id="1.14.11.61" evidence="4"/>
<evidence type="ECO:0000313" key="14">
    <source>
        <dbReference type="EMBL" id="CAH9083837.1"/>
    </source>
</evidence>
<evidence type="ECO:0000256" key="3">
    <source>
        <dbReference type="ARBA" id="ARBA00004972"/>
    </source>
</evidence>
<dbReference type="GO" id="GO:0002238">
    <property type="term" value="P:response to molecule of fungal origin"/>
    <property type="evidence" value="ECO:0007669"/>
    <property type="project" value="UniProtKB-ARBA"/>
</dbReference>
<name>A0AAV0CRQ6_9ASTE</name>
<dbReference type="InterPro" id="IPR005123">
    <property type="entry name" value="Oxoglu/Fe-dep_dioxygenase_dom"/>
</dbReference>
<keyword evidence="7 12" id="KW-0408">Iron</keyword>
<evidence type="ECO:0000256" key="9">
    <source>
        <dbReference type="ARBA" id="ARBA00043997"/>
    </source>
</evidence>
<feature type="domain" description="Fe2OG dioxygenase" evidence="13">
    <location>
        <begin position="201"/>
        <end position="300"/>
    </location>
</feature>
<keyword evidence="15" id="KW-1185">Reference proteome</keyword>
<dbReference type="GO" id="GO:0009805">
    <property type="term" value="P:coumarin biosynthetic process"/>
    <property type="evidence" value="ECO:0007669"/>
    <property type="project" value="UniProtKB-ARBA"/>
</dbReference>
<dbReference type="FunFam" id="2.60.120.330:FF:000003">
    <property type="entry name" value="Gibberellin 20 oxidase 2"/>
    <property type="match status" value="1"/>
</dbReference>
<dbReference type="GO" id="GO:0046872">
    <property type="term" value="F:metal ion binding"/>
    <property type="evidence" value="ECO:0007669"/>
    <property type="project" value="UniProtKB-KW"/>
</dbReference>
<keyword evidence="5 12" id="KW-0479">Metal-binding</keyword>
<dbReference type="GO" id="GO:0009686">
    <property type="term" value="P:gibberellin biosynthetic process"/>
    <property type="evidence" value="ECO:0007669"/>
    <property type="project" value="UniProtKB-ARBA"/>
</dbReference>
<dbReference type="Gene3D" id="2.60.120.330">
    <property type="entry name" value="B-lactam Antibiotic, Isopenicillin N Synthase, Chain"/>
    <property type="match status" value="1"/>
</dbReference>
<evidence type="ECO:0000256" key="12">
    <source>
        <dbReference type="RuleBase" id="RU003682"/>
    </source>
</evidence>
<reference evidence="14" key="1">
    <citation type="submission" date="2022-07" db="EMBL/GenBank/DDBJ databases">
        <authorList>
            <person name="Macas J."/>
            <person name="Novak P."/>
            <person name="Neumann P."/>
        </authorList>
    </citation>
    <scope>NUCLEOTIDE SEQUENCE</scope>
</reference>
<evidence type="ECO:0000256" key="2">
    <source>
        <dbReference type="ARBA" id="ARBA00004918"/>
    </source>
</evidence>
<protein>
    <recommendedName>
        <fullName evidence="4">feruloyl-CoA 6-hydroxylase</fullName>
        <ecNumber evidence="4">1.14.11.61</ecNumber>
    </recommendedName>
</protein>
<evidence type="ECO:0000313" key="15">
    <source>
        <dbReference type="Proteomes" id="UP001152523"/>
    </source>
</evidence>
<dbReference type="Proteomes" id="UP001152523">
    <property type="component" value="Unassembled WGS sequence"/>
</dbReference>
<comment type="pathway">
    <text evidence="2">Phenylpropanoid metabolism.</text>
</comment>
<organism evidence="14 15">
    <name type="scientific">Cuscuta epithymum</name>
    <dbReference type="NCBI Taxonomy" id="186058"/>
    <lineage>
        <taxon>Eukaryota</taxon>
        <taxon>Viridiplantae</taxon>
        <taxon>Streptophyta</taxon>
        <taxon>Embryophyta</taxon>
        <taxon>Tracheophyta</taxon>
        <taxon>Spermatophyta</taxon>
        <taxon>Magnoliopsida</taxon>
        <taxon>eudicotyledons</taxon>
        <taxon>Gunneridae</taxon>
        <taxon>Pentapetalae</taxon>
        <taxon>asterids</taxon>
        <taxon>lamiids</taxon>
        <taxon>Solanales</taxon>
        <taxon>Convolvulaceae</taxon>
        <taxon>Cuscuteae</taxon>
        <taxon>Cuscuta</taxon>
        <taxon>Cuscuta subgen. Cuscuta</taxon>
    </lineage>
</organism>
<evidence type="ECO:0000256" key="5">
    <source>
        <dbReference type="ARBA" id="ARBA00022723"/>
    </source>
</evidence>
<comment type="pathway">
    <text evidence="3">Hormone biosynthesis.</text>
</comment>
<gene>
    <name evidence="14" type="ORF">CEPIT_LOCUS8700</name>
</gene>
<comment type="caution">
    <text evidence="14">The sequence shown here is derived from an EMBL/GenBank/DDBJ whole genome shotgun (WGS) entry which is preliminary data.</text>
</comment>
<proteinExistence type="inferred from homology"/>
<dbReference type="InterPro" id="IPR050231">
    <property type="entry name" value="Iron_ascorbate_oxido_reductase"/>
</dbReference>
<evidence type="ECO:0000256" key="6">
    <source>
        <dbReference type="ARBA" id="ARBA00023002"/>
    </source>
</evidence>
<evidence type="ECO:0000256" key="11">
    <source>
        <dbReference type="ARBA" id="ARBA00050508"/>
    </source>
</evidence>
<dbReference type="InterPro" id="IPR044861">
    <property type="entry name" value="IPNS-like_FE2OG_OXY"/>
</dbReference>
<sequence length="354" mass="40030">MDSQTKLSSSTTPQHKGNLIDITKQFVWPEEDLARAEDDLNEPLIDLESYFSGGDRAKTATEMVRAACVSHGLFQVVNHGVDIELIRAARDCAVAFFELPVAEKAKAERKAGSTSGYSSALAERFTSKLPWKETLTVGFHERCCGPVEFFRSSLGTSDEHIGLVFQKYCEAMKELSMIIIEILGTSLGVNPSYYKDYFEEGFSTMRCNFYPPCQKPELTLGTGPHRDTNSITILHQHHVAGLQVFADTKWKLVRPRNDALVIAIGDTFQAFTNNIFKSCLHRAVVNNHQNRLTLAFFVSPKEDKVIVAPEDLITSEKPRLYPNFMWSDMLLFIQNHYRADGETLHNFCKWFQST</sequence>
<dbReference type="PROSITE" id="PS51471">
    <property type="entry name" value="FE2OG_OXY"/>
    <property type="match status" value="1"/>
</dbReference>
<comment type="similarity">
    <text evidence="9">Belongs to the iron/ascorbate-dependent oxidoreductase family. GA20OX subfamily.</text>
</comment>
<comment type="cofactor">
    <cofactor evidence="1">
        <name>L-ascorbate</name>
        <dbReference type="ChEBI" id="CHEBI:38290"/>
    </cofactor>
</comment>
<dbReference type="Pfam" id="PF03171">
    <property type="entry name" value="2OG-FeII_Oxy"/>
    <property type="match status" value="1"/>
</dbReference>
<evidence type="ECO:0000256" key="1">
    <source>
        <dbReference type="ARBA" id="ARBA00001961"/>
    </source>
</evidence>
<dbReference type="SUPFAM" id="SSF51197">
    <property type="entry name" value="Clavaminate synthase-like"/>
    <property type="match status" value="1"/>
</dbReference>
<evidence type="ECO:0000256" key="10">
    <source>
        <dbReference type="ARBA" id="ARBA00048503"/>
    </source>
</evidence>
<dbReference type="AlphaFoldDB" id="A0AAV0CRQ6"/>
<dbReference type="InterPro" id="IPR026992">
    <property type="entry name" value="DIOX_N"/>
</dbReference>
<dbReference type="GO" id="GO:0045544">
    <property type="term" value="F:gibberellin 20-oxidase activity"/>
    <property type="evidence" value="ECO:0007669"/>
    <property type="project" value="UniProtKB-ARBA"/>
</dbReference>
<dbReference type="Pfam" id="PF14226">
    <property type="entry name" value="DIOX_N"/>
    <property type="match status" value="1"/>
</dbReference>
<dbReference type="InterPro" id="IPR027443">
    <property type="entry name" value="IPNS-like_sf"/>
</dbReference>
<evidence type="ECO:0000256" key="7">
    <source>
        <dbReference type="ARBA" id="ARBA00023004"/>
    </source>
</evidence>
<dbReference type="PANTHER" id="PTHR47990">
    <property type="entry name" value="2-OXOGLUTARATE (2OG) AND FE(II)-DEPENDENT OXYGENASE SUPERFAMILY PROTEIN-RELATED"/>
    <property type="match status" value="1"/>
</dbReference>
<accession>A0AAV0CRQ6</accession>
<evidence type="ECO:0000256" key="4">
    <source>
        <dbReference type="ARBA" id="ARBA00012885"/>
    </source>
</evidence>
<evidence type="ECO:0000259" key="13">
    <source>
        <dbReference type="PROSITE" id="PS51471"/>
    </source>
</evidence>